<sequence>MILVAASIILSGAAANGPQQVIELARAKIVDCGQMAEEILANNDGRLLSIRPHDDRCTIVVLVTKEGERPRKVIFRVPQAAPTEEE</sequence>
<accession>A0ABV2MMB8</accession>
<dbReference type="Proteomes" id="UP001549077">
    <property type="component" value="Unassembled WGS sequence"/>
</dbReference>
<name>A0ABV2MMB8_9HYPH</name>
<proteinExistence type="predicted"/>
<reference evidence="1 2" key="1">
    <citation type="submission" date="2024-06" db="EMBL/GenBank/DDBJ databases">
        <title>Genomic Encyclopedia of Type Strains, Phase IV (KMG-IV): sequencing the most valuable type-strain genomes for metagenomic binning, comparative biology and taxonomic classification.</title>
        <authorList>
            <person name="Goeker M."/>
        </authorList>
    </citation>
    <scope>NUCLEOTIDE SEQUENCE [LARGE SCALE GENOMIC DNA]</scope>
    <source>
        <strain evidence="1 2">DSM 29288</strain>
    </source>
</reference>
<protein>
    <recommendedName>
        <fullName evidence="3">PepSY domain-containing protein</fullName>
    </recommendedName>
</protein>
<organism evidence="1 2">
    <name type="scientific">Rhizobium binae</name>
    <dbReference type="NCBI Taxonomy" id="1138190"/>
    <lineage>
        <taxon>Bacteria</taxon>
        <taxon>Pseudomonadati</taxon>
        <taxon>Pseudomonadota</taxon>
        <taxon>Alphaproteobacteria</taxon>
        <taxon>Hyphomicrobiales</taxon>
        <taxon>Rhizobiaceae</taxon>
        <taxon>Rhizobium/Agrobacterium group</taxon>
        <taxon>Rhizobium</taxon>
    </lineage>
</organism>
<keyword evidence="2" id="KW-1185">Reference proteome</keyword>
<comment type="caution">
    <text evidence="1">The sequence shown here is derived from an EMBL/GenBank/DDBJ whole genome shotgun (WGS) entry which is preliminary data.</text>
</comment>
<dbReference type="GeneID" id="91150935"/>
<evidence type="ECO:0008006" key="3">
    <source>
        <dbReference type="Google" id="ProtNLM"/>
    </source>
</evidence>
<gene>
    <name evidence="1" type="ORF">ABID08_004993</name>
</gene>
<dbReference type="RefSeq" id="WP_168298083.1">
    <property type="nucleotide sequence ID" value="NZ_CP071605.1"/>
</dbReference>
<evidence type="ECO:0000313" key="1">
    <source>
        <dbReference type="EMBL" id="MET3757612.1"/>
    </source>
</evidence>
<dbReference type="EMBL" id="JBEPMY010000019">
    <property type="protein sequence ID" value="MET3757612.1"/>
    <property type="molecule type" value="Genomic_DNA"/>
</dbReference>
<evidence type="ECO:0000313" key="2">
    <source>
        <dbReference type="Proteomes" id="UP001549077"/>
    </source>
</evidence>